<proteinExistence type="predicted"/>
<dbReference type="Proteomes" id="UP001497623">
    <property type="component" value="Unassembled WGS sequence"/>
</dbReference>
<organism evidence="1 2">
    <name type="scientific">Meganyctiphanes norvegica</name>
    <name type="common">Northern krill</name>
    <name type="synonym">Thysanopoda norvegica</name>
    <dbReference type="NCBI Taxonomy" id="48144"/>
    <lineage>
        <taxon>Eukaryota</taxon>
        <taxon>Metazoa</taxon>
        <taxon>Ecdysozoa</taxon>
        <taxon>Arthropoda</taxon>
        <taxon>Crustacea</taxon>
        <taxon>Multicrustacea</taxon>
        <taxon>Malacostraca</taxon>
        <taxon>Eumalacostraca</taxon>
        <taxon>Eucarida</taxon>
        <taxon>Euphausiacea</taxon>
        <taxon>Euphausiidae</taxon>
        <taxon>Meganyctiphanes</taxon>
    </lineage>
</organism>
<name>A0AAV2RT48_MEGNR</name>
<dbReference type="Gene3D" id="3.40.630.30">
    <property type="match status" value="1"/>
</dbReference>
<evidence type="ECO:0000313" key="2">
    <source>
        <dbReference type="Proteomes" id="UP001497623"/>
    </source>
</evidence>
<reference evidence="1 2" key="1">
    <citation type="submission" date="2024-05" db="EMBL/GenBank/DDBJ databases">
        <authorList>
            <person name="Wallberg A."/>
        </authorList>
    </citation>
    <scope>NUCLEOTIDE SEQUENCE [LARGE SCALE GENOMIC DNA]</scope>
</reference>
<gene>
    <name evidence="1" type="ORF">MNOR_LOCUS29091</name>
</gene>
<accession>A0AAV2RT48</accession>
<dbReference type="AlphaFoldDB" id="A0AAV2RT48"/>
<evidence type="ECO:0000313" key="1">
    <source>
        <dbReference type="EMBL" id="CAL4142295.1"/>
    </source>
</evidence>
<dbReference type="EMBL" id="CAXKWB010033138">
    <property type="protein sequence ID" value="CAL4142295.1"/>
    <property type="molecule type" value="Genomic_DNA"/>
</dbReference>
<protein>
    <submittedName>
        <fullName evidence="1">Uncharacterized protein</fullName>
    </submittedName>
</protein>
<comment type="caution">
    <text evidence="1">The sequence shown here is derived from an EMBL/GenBank/DDBJ whole genome shotgun (WGS) entry which is preliminary data.</text>
</comment>
<sequence>MDTSSIVKANKHCELRKDEDFKFVTLGSQNFDEVVDLLKKYFVLFESINIGLGANFEHKKEFIESNVRQYLNSGVSIGAQNNEGRLIGVSLHTIERRNKMTEKGADLAIPVEINIMVRNTL</sequence>
<keyword evidence="2" id="KW-1185">Reference proteome</keyword>